<dbReference type="GO" id="GO:0016740">
    <property type="term" value="F:transferase activity"/>
    <property type="evidence" value="ECO:0007669"/>
    <property type="project" value="UniProtKB-KW"/>
</dbReference>
<dbReference type="Proteomes" id="UP000199420">
    <property type="component" value="Unassembled WGS sequence"/>
</dbReference>
<name>A0A1H6YX27_9GAMM</name>
<accession>A0A1H6YX27</accession>
<proteinExistence type="predicted"/>
<dbReference type="SUPFAM" id="SSF52540">
    <property type="entry name" value="P-loop containing nucleoside triphosphate hydrolases"/>
    <property type="match status" value="1"/>
</dbReference>
<evidence type="ECO:0000313" key="3">
    <source>
        <dbReference type="Proteomes" id="UP000199420"/>
    </source>
</evidence>
<evidence type="ECO:0000313" key="2">
    <source>
        <dbReference type="EMBL" id="SEJ45799.1"/>
    </source>
</evidence>
<dbReference type="InterPro" id="IPR027417">
    <property type="entry name" value="P-loop_NTPase"/>
</dbReference>
<protein>
    <submittedName>
        <fullName evidence="2">Sulfotransferase family protein</fullName>
    </submittedName>
</protein>
<dbReference type="OrthoDB" id="1441538at2"/>
<organism evidence="2 3">
    <name type="scientific">Frateuria terrea</name>
    <dbReference type="NCBI Taxonomy" id="529704"/>
    <lineage>
        <taxon>Bacteria</taxon>
        <taxon>Pseudomonadati</taxon>
        <taxon>Pseudomonadota</taxon>
        <taxon>Gammaproteobacteria</taxon>
        <taxon>Lysobacterales</taxon>
        <taxon>Rhodanobacteraceae</taxon>
        <taxon>Frateuria</taxon>
    </lineage>
</organism>
<evidence type="ECO:0000256" key="1">
    <source>
        <dbReference type="SAM" id="MobiDB-lite"/>
    </source>
</evidence>
<gene>
    <name evidence="2" type="ORF">SAMN04487997_3451</name>
</gene>
<dbReference type="Gene3D" id="3.40.50.300">
    <property type="entry name" value="P-loop containing nucleotide triphosphate hydrolases"/>
    <property type="match status" value="1"/>
</dbReference>
<dbReference type="EMBL" id="FNYC01000008">
    <property type="protein sequence ID" value="SEJ45799.1"/>
    <property type="molecule type" value="Genomic_DNA"/>
</dbReference>
<dbReference type="AlphaFoldDB" id="A0A1H6YX27"/>
<sequence>MNAAVSRVPPTQTPLDFPGQRRGPHPVLAHGGNRTRPMDGNMTEPVRRFLSELPHPLRRAKRFGRSWVRFCQHRTASIFPRPVIIGGSPNAGTTAIAAWLAKAVGTESSNDPFWRVAHYDAQGFLLPDILEGRLTAGQFVDRFGAYFQAEIVKDPDFAFLYRQLKERFPQSKQVFVVRDPRDNIRSILHRLGIPGDLKELDPRDGYVPASRQRWRAIFEGHGLGITRGNYVARLAQRWSLGVRSYLDARSSIHLVRYEDVVADKTGVIEQLADDLDMPVVADISGAVDGSFPLRGGHHTALETFFGAANLRSIENLCADGMSALGYGKEP</sequence>
<dbReference type="STRING" id="529704.SAMN02927913_3491"/>
<feature type="region of interest" description="Disordered" evidence="1">
    <location>
        <begin position="1"/>
        <end position="41"/>
    </location>
</feature>
<keyword evidence="2" id="KW-0808">Transferase</keyword>
<reference evidence="2 3" key="1">
    <citation type="submission" date="2016-10" db="EMBL/GenBank/DDBJ databases">
        <authorList>
            <person name="de Groot N.N."/>
        </authorList>
    </citation>
    <scope>NUCLEOTIDE SEQUENCE [LARGE SCALE GENOMIC DNA]</scope>
    <source>
        <strain evidence="2 3">DSM 26515</strain>
    </source>
</reference>
<keyword evidence="3" id="KW-1185">Reference proteome</keyword>